<gene>
    <name evidence="1" type="ORF">CUS_4746</name>
</gene>
<proteinExistence type="predicted"/>
<protein>
    <submittedName>
        <fullName evidence="1">Uncharacterized protein</fullName>
    </submittedName>
</protein>
<dbReference type="EMBL" id="ADKM02000021">
    <property type="protein sequence ID" value="EGC04478.1"/>
    <property type="molecule type" value="Genomic_DNA"/>
</dbReference>
<keyword evidence="2" id="KW-1185">Reference proteome</keyword>
<name>E9S8C0_RUMAL</name>
<evidence type="ECO:0000313" key="2">
    <source>
        <dbReference type="Proteomes" id="UP000004259"/>
    </source>
</evidence>
<evidence type="ECO:0000313" key="1">
    <source>
        <dbReference type="EMBL" id="EGC04478.1"/>
    </source>
</evidence>
<dbReference type="Proteomes" id="UP000004259">
    <property type="component" value="Unassembled WGS sequence"/>
</dbReference>
<comment type="caution">
    <text evidence="1">The sequence shown here is derived from an EMBL/GenBank/DDBJ whole genome shotgun (WGS) entry which is preliminary data.</text>
</comment>
<accession>E9S8C0</accession>
<dbReference type="AlphaFoldDB" id="E9S8C0"/>
<sequence length="38" mass="4490">MILFYRKIIFTIIIWENDRKIKEAVATAAPSNHIRTSE</sequence>
<reference evidence="1 2" key="1">
    <citation type="submission" date="2011-02" db="EMBL/GenBank/DDBJ databases">
        <authorList>
            <person name="Nelson K.E."/>
            <person name="Sutton G."/>
            <person name="Torralba M."/>
            <person name="Durkin S."/>
            <person name="Harkins D."/>
            <person name="Montgomery R."/>
            <person name="Ziemer C."/>
            <person name="Klaassens E."/>
            <person name="Ocuiv P."/>
            <person name="Morrison M."/>
        </authorList>
    </citation>
    <scope>NUCLEOTIDE SEQUENCE [LARGE SCALE GENOMIC DNA]</scope>
    <source>
        <strain evidence="1 2">8</strain>
    </source>
</reference>
<organism evidence="1 2">
    <name type="scientific">Ruminococcus albus 8</name>
    <dbReference type="NCBI Taxonomy" id="246199"/>
    <lineage>
        <taxon>Bacteria</taxon>
        <taxon>Bacillati</taxon>
        <taxon>Bacillota</taxon>
        <taxon>Clostridia</taxon>
        <taxon>Eubacteriales</taxon>
        <taxon>Oscillospiraceae</taxon>
        <taxon>Ruminococcus</taxon>
    </lineage>
</organism>